<dbReference type="GO" id="GO:0000785">
    <property type="term" value="C:chromatin"/>
    <property type="evidence" value="ECO:0007669"/>
    <property type="project" value="TreeGrafter"/>
</dbReference>
<gene>
    <name evidence="13" type="ORF">QBZ16_004410</name>
</gene>
<dbReference type="Pfam" id="PF24105">
    <property type="entry name" value="Beta-prop_CAF1B_HIR1"/>
    <property type="match status" value="1"/>
</dbReference>
<dbReference type="InterPro" id="IPR015943">
    <property type="entry name" value="WD40/YVTN_repeat-like_dom_sf"/>
</dbReference>
<evidence type="ECO:0000259" key="12">
    <source>
        <dbReference type="Pfam" id="PF24105"/>
    </source>
</evidence>
<evidence type="ECO:0000256" key="1">
    <source>
        <dbReference type="ARBA" id="ARBA00004123"/>
    </source>
</evidence>
<dbReference type="PROSITE" id="PS50082">
    <property type="entry name" value="WD_REPEATS_2"/>
    <property type="match status" value="3"/>
</dbReference>
<comment type="subcellular location">
    <subcellularLocation>
        <location evidence="1 10">Nucleus</location>
    </subcellularLocation>
</comment>
<keyword evidence="5 10" id="KW-0156">Chromatin regulator</keyword>
<dbReference type="SUPFAM" id="SSF50978">
    <property type="entry name" value="WD40 repeat-like"/>
    <property type="match status" value="1"/>
</dbReference>
<dbReference type="Proteomes" id="UP001255856">
    <property type="component" value="Unassembled WGS sequence"/>
</dbReference>
<name>A0AAD9MK65_PROWI</name>
<keyword evidence="7 10" id="KW-0804">Transcription</keyword>
<dbReference type="AlphaFoldDB" id="A0AAD9MK65"/>
<dbReference type="SMART" id="SM00320">
    <property type="entry name" value="WD40"/>
    <property type="match status" value="6"/>
</dbReference>
<accession>A0AAD9MK65</accession>
<dbReference type="GO" id="GO:0005634">
    <property type="term" value="C:nucleus"/>
    <property type="evidence" value="ECO:0007669"/>
    <property type="project" value="UniProtKB-SubCell"/>
</dbReference>
<feature type="repeat" description="WD" evidence="9">
    <location>
        <begin position="165"/>
        <end position="206"/>
    </location>
</feature>
<dbReference type="GO" id="GO:0006351">
    <property type="term" value="P:DNA-templated transcription"/>
    <property type="evidence" value="ECO:0007669"/>
    <property type="project" value="InterPro"/>
</dbReference>
<dbReference type="InterPro" id="IPR001680">
    <property type="entry name" value="WD40_rpt"/>
</dbReference>
<dbReference type="InterPro" id="IPR011494">
    <property type="entry name" value="HIRA-like_C"/>
</dbReference>
<keyword evidence="10" id="KW-0678">Repressor</keyword>
<organism evidence="13 14">
    <name type="scientific">Prototheca wickerhamii</name>
    <dbReference type="NCBI Taxonomy" id="3111"/>
    <lineage>
        <taxon>Eukaryota</taxon>
        <taxon>Viridiplantae</taxon>
        <taxon>Chlorophyta</taxon>
        <taxon>core chlorophytes</taxon>
        <taxon>Trebouxiophyceae</taxon>
        <taxon>Chlorellales</taxon>
        <taxon>Chlorellaceae</taxon>
        <taxon>Prototheca</taxon>
    </lineage>
</organism>
<dbReference type="PANTHER" id="PTHR13831">
    <property type="entry name" value="MEMBER OF THE HIR1 FAMILY OF WD-REPEAT PROTEINS"/>
    <property type="match status" value="1"/>
</dbReference>
<sequence length="880" mass="91330">MLVDKLPWCNHDGHPIFSVNVQAGGSRFATGGSDGKAKIWSLACALDADTEIKASPPLLSTLTEHNGPVNVVRFSNKGTMLATGSDDHLACVFELRPGPATSTLGASTPNLENWRVKAALRGHANNVVDLAWSPDDSLLATASLDGTAAVWRPGAGAGAGPLRRLTAHTSFVKGVAFDPVGSYLATASDDRSVIVWKVEDWSVVARVSAPFSMMISSTFALRCSWSPDGQWLLAGNSFQGATHAAVLLPRERWAQPKECLFISGHSGAVICGSFNPRLFSAPQPSPENDAAAANGGSPPPADEGLTSVFAIGSQDRRATVWTAGADRPIFCASHFFSGQILDVAWATSGYGLLCCSSDGTVASFQFAVEELGQAAPSAEVQKLLRALYGRSGPQSQQKRRLVESVEQLELEDDGLVRPASGQAIRAALEVAGGLPASTRAPPQTEATPAGAVGDVQVPGAVAAAPPSAAAALHARLGGEAASTGFVQESGVTTQQPKRRVTAVQSAAPQEKTPAPAAAMDAGAAVPQLKAWSLPVPPPQREITLTLAGPEGLDSVTARIVNAGPGRGAALTVGGAPDRPVARWSDSLPRPATAAVAAGRVLVVGLDDSSLAIYTPHGRRAVSLLRLGGGAVVRLVAAWPFVAALTASGDLRVWEWVCAETDPPTAWMRASLAPLLDAAGVAGPTLAHLGLAAGGRPVATLSDGSSHVWASGLEAWMLVADAGLAQSAHRPGAPGADAPGAVAGLQRRALALAEAGPGRAARLLAAGRERGAEATRAHLESSLAAARELGDAAEFRHWLLKYVAALTAAREEGRLQETCGALLAARREEGPRDPEDFPLTVAESRRLLRDEVLPIVARERALQRLTQRFRDALDDVLEFDA</sequence>
<dbReference type="GO" id="GO:0006338">
    <property type="term" value="P:chromatin remodeling"/>
    <property type="evidence" value="ECO:0007669"/>
    <property type="project" value="InterPro"/>
</dbReference>
<evidence type="ECO:0000256" key="8">
    <source>
        <dbReference type="ARBA" id="ARBA00023242"/>
    </source>
</evidence>
<proteinExistence type="inferred from homology"/>
<comment type="similarity">
    <text evidence="2 10">Belongs to the WD repeat HIR1 family.</text>
</comment>
<reference evidence="13" key="1">
    <citation type="submission" date="2021-01" db="EMBL/GenBank/DDBJ databases">
        <authorList>
            <person name="Eckstrom K.M.E."/>
        </authorList>
    </citation>
    <scope>NUCLEOTIDE SEQUENCE</scope>
    <source>
        <strain evidence="13">UVCC 0001</strain>
    </source>
</reference>
<dbReference type="Pfam" id="PF07569">
    <property type="entry name" value="Hira"/>
    <property type="match status" value="1"/>
</dbReference>
<dbReference type="InterPro" id="IPR036322">
    <property type="entry name" value="WD40_repeat_dom_sf"/>
</dbReference>
<feature type="repeat" description="WD" evidence="9">
    <location>
        <begin position="120"/>
        <end position="151"/>
    </location>
</feature>
<dbReference type="GO" id="GO:0000417">
    <property type="term" value="C:HIR complex"/>
    <property type="evidence" value="ECO:0007669"/>
    <property type="project" value="TreeGrafter"/>
</dbReference>
<dbReference type="GO" id="GO:0006355">
    <property type="term" value="P:regulation of DNA-templated transcription"/>
    <property type="evidence" value="ECO:0007669"/>
    <property type="project" value="InterPro"/>
</dbReference>
<evidence type="ECO:0000256" key="4">
    <source>
        <dbReference type="ARBA" id="ARBA00022737"/>
    </source>
</evidence>
<feature type="repeat" description="WD" evidence="9">
    <location>
        <begin position="62"/>
        <end position="103"/>
    </location>
</feature>
<keyword evidence="6 10" id="KW-0805">Transcription regulation</keyword>
<feature type="domain" description="CAF1B/HIR1 beta-propeller" evidence="12">
    <location>
        <begin position="11"/>
        <end position="371"/>
    </location>
</feature>
<evidence type="ECO:0000256" key="7">
    <source>
        <dbReference type="ARBA" id="ARBA00023163"/>
    </source>
</evidence>
<dbReference type="PANTHER" id="PTHR13831:SF0">
    <property type="entry name" value="PROTEIN HIRA"/>
    <property type="match status" value="1"/>
</dbReference>
<evidence type="ECO:0000313" key="13">
    <source>
        <dbReference type="EMBL" id="KAK2077565.1"/>
    </source>
</evidence>
<comment type="caution">
    <text evidence="13">The sequence shown here is derived from an EMBL/GenBank/DDBJ whole genome shotgun (WGS) entry which is preliminary data.</text>
</comment>
<dbReference type="EMBL" id="JASFZW010000006">
    <property type="protein sequence ID" value="KAK2077565.1"/>
    <property type="molecule type" value="Genomic_DNA"/>
</dbReference>
<dbReference type="GO" id="GO:0031491">
    <property type="term" value="F:nucleosome binding"/>
    <property type="evidence" value="ECO:0007669"/>
    <property type="project" value="TreeGrafter"/>
</dbReference>
<keyword evidence="14" id="KW-1185">Reference proteome</keyword>
<dbReference type="CDD" id="cd00200">
    <property type="entry name" value="WD40"/>
    <property type="match status" value="1"/>
</dbReference>
<evidence type="ECO:0000259" key="11">
    <source>
        <dbReference type="Pfam" id="PF07569"/>
    </source>
</evidence>
<protein>
    <recommendedName>
        <fullName evidence="10">Protein HIRA</fullName>
    </recommendedName>
</protein>
<keyword evidence="4 10" id="KW-0677">Repeat</keyword>
<evidence type="ECO:0000313" key="14">
    <source>
        <dbReference type="Proteomes" id="UP001255856"/>
    </source>
</evidence>
<evidence type="ECO:0000256" key="3">
    <source>
        <dbReference type="ARBA" id="ARBA00022574"/>
    </source>
</evidence>
<feature type="domain" description="Protein HIRA-like C-terminal" evidence="11">
    <location>
        <begin position="617"/>
        <end position="821"/>
    </location>
</feature>
<dbReference type="Gene3D" id="2.130.10.10">
    <property type="entry name" value="YVTN repeat-like/Quinoprotein amine dehydrogenase"/>
    <property type="match status" value="3"/>
</dbReference>
<keyword evidence="3 9" id="KW-0853">WD repeat</keyword>
<comment type="function">
    <text evidence="10">Required for replication-independent chromatin assembly and for the periodic repression of histone gene transcription during the cell cycle.</text>
</comment>
<evidence type="ECO:0000256" key="5">
    <source>
        <dbReference type="ARBA" id="ARBA00022853"/>
    </source>
</evidence>
<evidence type="ECO:0000256" key="2">
    <source>
        <dbReference type="ARBA" id="ARBA00007306"/>
    </source>
</evidence>
<evidence type="ECO:0000256" key="10">
    <source>
        <dbReference type="RuleBase" id="RU364014"/>
    </source>
</evidence>
<dbReference type="InterPro" id="IPR055410">
    <property type="entry name" value="Beta-prop_CAF1B_HIR1"/>
</dbReference>
<dbReference type="PROSITE" id="PS50294">
    <property type="entry name" value="WD_REPEATS_REGION"/>
    <property type="match status" value="2"/>
</dbReference>
<dbReference type="InterPro" id="IPR031120">
    <property type="entry name" value="HIR1-like"/>
</dbReference>
<keyword evidence="8 10" id="KW-0539">Nucleus</keyword>
<evidence type="ECO:0000256" key="9">
    <source>
        <dbReference type="PROSITE-ProRule" id="PRU00221"/>
    </source>
</evidence>
<evidence type="ECO:0000256" key="6">
    <source>
        <dbReference type="ARBA" id="ARBA00023015"/>
    </source>
</evidence>